<proteinExistence type="predicted"/>
<dbReference type="Proteomes" id="UP000001542">
    <property type="component" value="Unassembled WGS sequence"/>
</dbReference>
<keyword evidence="3" id="KW-1185">Reference proteome</keyword>
<sequence length="244" mass="27784">MSFVPFLFIPISIQFAGQIFSALVEKVYASSLNTIIPIILTAINVFIYTYIIKNCYTMTLSFRCVSYQTLEGAAQCKLFNTTNIVTFFSSLTSYLSQYPSTTFMIVSMLCYLYNCTTFFNCGTFLSIRDQTLILGGSILGFLVSAASLYPILHVDEWGDYFFAAFAGLAIVVFYFTYLFIKRRETKNLQILDEYESTINFDVIGSKGKYKQLVITGFRNCHPICLDDSLFKTAVEKWPGRCHVR</sequence>
<evidence type="ECO:0000256" key="1">
    <source>
        <dbReference type="SAM" id="Phobius"/>
    </source>
</evidence>
<dbReference type="KEGG" id="tva:4764514"/>
<reference evidence="2" key="1">
    <citation type="submission" date="2006-10" db="EMBL/GenBank/DDBJ databases">
        <authorList>
            <person name="Amadeo P."/>
            <person name="Zhao Q."/>
            <person name="Wortman J."/>
            <person name="Fraser-Liggett C."/>
            <person name="Carlton J."/>
        </authorList>
    </citation>
    <scope>NUCLEOTIDE SEQUENCE</scope>
    <source>
        <strain evidence="2">G3</strain>
    </source>
</reference>
<gene>
    <name evidence="2" type="ORF">TVAG_322510</name>
</gene>
<accession>A2EL03</accession>
<dbReference type="VEuPathDB" id="TrichDB:TVAG_322510"/>
<name>A2EL03_TRIV3</name>
<feature type="transmembrane region" description="Helical" evidence="1">
    <location>
        <begin position="160"/>
        <end position="180"/>
    </location>
</feature>
<dbReference type="OrthoDB" id="10624913at2759"/>
<dbReference type="AlphaFoldDB" id="A2EL03"/>
<protein>
    <submittedName>
        <fullName evidence="2">Uncharacterized protein</fullName>
    </submittedName>
</protein>
<keyword evidence="1" id="KW-0812">Transmembrane</keyword>
<evidence type="ECO:0000313" key="2">
    <source>
        <dbReference type="EMBL" id="EAY06631.1"/>
    </source>
</evidence>
<feature type="transmembrane region" description="Helical" evidence="1">
    <location>
        <begin position="132"/>
        <end position="154"/>
    </location>
</feature>
<keyword evidence="1" id="KW-1133">Transmembrane helix</keyword>
<feature type="transmembrane region" description="Helical" evidence="1">
    <location>
        <begin position="31"/>
        <end position="52"/>
    </location>
</feature>
<dbReference type="RefSeq" id="XP_001318854.1">
    <property type="nucleotide sequence ID" value="XM_001318819.1"/>
</dbReference>
<keyword evidence="1" id="KW-0472">Membrane</keyword>
<feature type="transmembrane region" description="Helical" evidence="1">
    <location>
        <begin position="103"/>
        <end position="125"/>
    </location>
</feature>
<dbReference type="InParanoid" id="A2EL03"/>
<dbReference type="EMBL" id="DS113418">
    <property type="protein sequence ID" value="EAY06631.1"/>
    <property type="molecule type" value="Genomic_DNA"/>
</dbReference>
<evidence type="ECO:0000313" key="3">
    <source>
        <dbReference type="Proteomes" id="UP000001542"/>
    </source>
</evidence>
<dbReference type="VEuPathDB" id="TrichDB:TVAGG3_0234790"/>
<organism evidence="2 3">
    <name type="scientific">Trichomonas vaginalis (strain ATCC PRA-98 / G3)</name>
    <dbReference type="NCBI Taxonomy" id="412133"/>
    <lineage>
        <taxon>Eukaryota</taxon>
        <taxon>Metamonada</taxon>
        <taxon>Parabasalia</taxon>
        <taxon>Trichomonadida</taxon>
        <taxon>Trichomonadidae</taxon>
        <taxon>Trichomonas</taxon>
    </lineage>
</organism>
<feature type="transmembrane region" description="Helical" evidence="1">
    <location>
        <begin position="6"/>
        <end position="24"/>
    </location>
</feature>
<reference evidence="2" key="2">
    <citation type="journal article" date="2007" name="Science">
        <title>Draft genome sequence of the sexually transmitted pathogen Trichomonas vaginalis.</title>
        <authorList>
            <person name="Carlton J.M."/>
            <person name="Hirt R.P."/>
            <person name="Silva J.C."/>
            <person name="Delcher A.L."/>
            <person name="Schatz M."/>
            <person name="Zhao Q."/>
            <person name="Wortman J.R."/>
            <person name="Bidwell S.L."/>
            <person name="Alsmark U.C.M."/>
            <person name="Besteiro S."/>
            <person name="Sicheritz-Ponten T."/>
            <person name="Noel C.J."/>
            <person name="Dacks J.B."/>
            <person name="Foster P.G."/>
            <person name="Simillion C."/>
            <person name="Van de Peer Y."/>
            <person name="Miranda-Saavedra D."/>
            <person name="Barton G.J."/>
            <person name="Westrop G.D."/>
            <person name="Mueller S."/>
            <person name="Dessi D."/>
            <person name="Fiori P.L."/>
            <person name="Ren Q."/>
            <person name="Paulsen I."/>
            <person name="Zhang H."/>
            <person name="Bastida-Corcuera F.D."/>
            <person name="Simoes-Barbosa A."/>
            <person name="Brown M.T."/>
            <person name="Hayes R.D."/>
            <person name="Mukherjee M."/>
            <person name="Okumura C.Y."/>
            <person name="Schneider R."/>
            <person name="Smith A.J."/>
            <person name="Vanacova S."/>
            <person name="Villalvazo M."/>
            <person name="Haas B.J."/>
            <person name="Pertea M."/>
            <person name="Feldblyum T.V."/>
            <person name="Utterback T.R."/>
            <person name="Shu C.L."/>
            <person name="Osoegawa K."/>
            <person name="de Jong P.J."/>
            <person name="Hrdy I."/>
            <person name="Horvathova L."/>
            <person name="Zubacova Z."/>
            <person name="Dolezal P."/>
            <person name="Malik S.B."/>
            <person name="Logsdon J.M. Jr."/>
            <person name="Henze K."/>
            <person name="Gupta A."/>
            <person name="Wang C.C."/>
            <person name="Dunne R.L."/>
            <person name="Upcroft J.A."/>
            <person name="Upcroft P."/>
            <person name="White O."/>
            <person name="Salzberg S.L."/>
            <person name="Tang P."/>
            <person name="Chiu C.-H."/>
            <person name="Lee Y.-S."/>
            <person name="Embley T.M."/>
            <person name="Coombs G.H."/>
            <person name="Mottram J.C."/>
            <person name="Tachezy J."/>
            <person name="Fraser-Liggett C.M."/>
            <person name="Johnson P.J."/>
        </authorList>
    </citation>
    <scope>NUCLEOTIDE SEQUENCE [LARGE SCALE GENOMIC DNA]</scope>
    <source>
        <strain evidence="2">G3</strain>
    </source>
</reference>